<dbReference type="InterPro" id="IPR004555">
    <property type="entry name" value="G6PDH_assembly_OpcA"/>
</dbReference>
<protein>
    <submittedName>
        <fullName evidence="3">Glucose-6-P dehydrogenase subunit-like protein</fullName>
    </submittedName>
</protein>
<dbReference type="PATRIC" id="fig|324602.8.peg.570"/>
<gene>
    <name evidence="3" type="ordered locus">Caur_0502</name>
</gene>
<organism evidence="3 4">
    <name type="scientific">Chloroflexus aurantiacus (strain ATCC 29366 / DSM 635 / J-10-fl)</name>
    <dbReference type="NCBI Taxonomy" id="324602"/>
    <lineage>
        <taxon>Bacteria</taxon>
        <taxon>Bacillati</taxon>
        <taxon>Chloroflexota</taxon>
        <taxon>Chloroflexia</taxon>
        <taxon>Chloroflexales</taxon>
        <taxon>Chloroflexineae</taxon>
        <taxon>Chloroflexaceae</taxon>
        <taxon>Chloroflexus</taxon>
    </lineage>
</organism>
<accession>A9WE90</accession>
<dbReference type="AlphaFoldDB" id="A9WE90"/>
<dbReference type="Proteomes" id="UP000002008">
    <property type="component" value="Chromosome"/>
</dbReference>
<evidence type="ECO:0000259" key="2">
    <source>
        <dbReference type="Pfam" id="PF20171"/>
    </source>
</evidence>
<name>A9WE90_CHLAA</name>
<dbReference type="InterPro" id="IPR046802">
    <property type="entry name" value="OpcA_G6PD_C"/>
</dbReference>
<dbReference type="HOGENOM" id="CLU_048410_0_0_0"/>
<dbReference type="RefSeq" id="WP_012256406.1">
    <property type="nucleotide sequence ID" value="NC_010175.1"/>
</dbReference>
<dbReference type="STRING" id="324602.Caur_0502"/>
<feature type="domain" description="Glucose-6-phosphate dehydrogenase assembly protein OpcA N-terminal" evidence="1">
    <location>
        <begin position="59"/>
        <end position="174"/>
    </location>
</feature>
<proteinExistence type="predicted"/>
<dbReference type="KEGG" id="cau:Caur_0502"/>
<dbReference type="EMBL" id="CP000909">
    <property type="protein sequence ID" value="ABY33750.1"/>
    <property type="molecule type" value="Genomic_DNA"/>
</dbReference>
<dbReference type="Pfam" id="PF20171">
    <property type="entry name" value="OpcA_G6PD_C"/>
    <property type="match status" value="1"/>
</dbReference>
<evidence type="ECO:0000259" key="1">
    <source>
        <dbReference type="Pfam" id="PF10128"/>
    </source>
</evidence>
<sequence>MSEVAIDISAIERELRQMWQEQANHPDAGGQAVIRALTVNLIVRAPDDSWAEQILAVAPELTAQHPNRTVVVIDQPGTPPMLQANVQALCTLTNAGCPQVCGEQITIHSRGTPAGQLSGIVLPLLVPDLPVVLWAPGPQPLAQPLIQRLYRLCDRLIVDSTTFADPIAELADLAIFEQRANGAPAVSDLGWTRLTPWRELTAQFFDTRSFLPHLHRIDEIEIEYAADAVANPVAALLFVGWLASCLKWTPLKDAVGIEGDSIRLYLRRPAVGVGPAAIRLVSVTIRPAPDRHGEGLQRISLRAIDNQRAEFVVEATDDAGHACTRATIAGASPIERTAKIDHATLADLLSSELRLLSRDRTFAAALGLAGGLARRLVNRNNTAH</sequence>
<dbReference type="eggNOG" id="COG3429">
    <property type="taxonomic scope" value="Bacteria"/>
</dbReference>
<feature type="domain" description="Glucose-6-phosphate dehydrogenase assembly protein OpcA C-terminal" evidence="2">
    <location>
        <begin position="184"/>
        <end position="366"/>
    </location>
</feature>
<dbReference type="Pfam" id="PF10128">
    <property type="entry name" value="OpcA_G6PD_assem"/>
    <property type="match status" value="1"/>
</dbReference>
<evidence type="ECO:0000313" key="3">
    <source>
        <dbReference type="EMBL" id="ABY33750.1"/>
    </source>
</evidence>
<keyword evidence="4" id="KW-1185">Reference proteome</keyword>
<dbReference type="InterPro" id="IPR046801">
    <property type="entry name" value="OpcA_G6PD_N"/>
</dbReference>
<evidence type="ECO:0000313" key="4">
    <source>
        <dbReference type="Proteomes" id="UP000002008"/>
    </source>
</evidence>
<reference evidence="4" key="1">
    <citation type="journal article" date="2011" name="BMC Genomics">
        <title>Complete genome sequence of the filamentous anoxygenic phototrophic bacterium Chloroflexus aurantiacus.</title>
        <authorList>
            <person name="Tang K.H."/>
            <person name="Barry K."/>
            <person name="Chertkov O."/>
            <person name="Dalin E."/>
            <person name="Han C.S."/>
            <person name="Hauser L.J."/>
            <person name="Honchak B.M."/>
            <person name="Karbach L.E."/>
            <person name="Land M.L."/>
            <person name="Lapidus A."/>
            <person name="Larimer F.W."/>
            <person name="Mikhailova N."/>
            <person name="Pitluck S."/>
            <person name="Pierson B.K."/>
            <person name="Blankenship R.E."/>
        </authorList>
    </citation>
    <scope>NUCLEOTIDE SEQUENCE [LARGE SCALE GENOMIC DNA]</scope>
    <source>
        <strain evidence="4">ATCC 29366 / DSM 635 / J-10-fl</strain>
    </source>
</reference>
<dbReference type="EnsemblBacteria" id="ABY33750">
    <property type="protein sequence ID" value="ABY33750"/>
    <property type="gene ID" value="Caur_0502"/>
</dbReference>
<dbReference type="InParanoid" id="A9WE90"/>
<dbReference type="PANTHER" id="PTHR38658">
    <property type="entry name" value="OXPP CYCLE PROTEIN OPCA-RELATED"/>
    <property type="match status" value="1"/>
</dbReference>
<dbReference type="PANTHER" id="PTHR38658:SF1">
    <property type="entry name" value="OXPP CYCLE PROTEIN OPCA-RELATED"/>
    <property type="match status" value="1"/>
</dbReference>